<dbReference type="Gene3D" id="1.20.200.10">
    <property type="entry name" value="Fumarase/aspartase (Central domain)"/>
    <property type="match status" value="1"/>
</dbReference>
<dbReference type="InterPro" id="IPR051546">
    <property type="entry name" value="Aspartate_Ammonia-Lyase"/>
</dbReference>
<dbReference type="AlphaFoldDB" id="A0A227KRE0"/>
<gene>
    <name evidence="3" type="ORF">ADH67_01845</name>
</gene>
<dbReference type="PANTHER" id="PTHR42696">
    <property type="entry name" value="ASPARTATE AMMONIA-LYASE"/>
    <property type="match status" value="1"/>
</dbReference>
<dbReference type="GO" id="GO:0008797">
    <property type="term" value="F:aspartate ammonia-lyase activity"/>
    <property type="evidence" value="ECO:0007669"/>
    <property type="project" value="TreeGrafter"/>
</dbReference>
<keyword evidence="3" id="KW-0456">Lyase</keyword>
<dbReference type="GeneID" id="78363265"/>
<dbReference type="InterPro" id="IPR018951">
    <property type="entry name" value="Fumarase_C_C"/>
</dbReference>
<dbReference type="Pfam" id="PF10415">
    <property type="entry name" value="FumaraseC_C"/>
    <property type="match status" value="1"/>
</dbReference>
<dbReference type="GO" id="GO:0005829">
    <property type="term" value="C:cytosol"/>
    <property type="evidence" value="ECO:0007669"/>
    <property type="project" value="TreeGrafter"/>
</dbReference>
<organism evidence="3 4">
    <name type="scientific">Turicimonas muris</name>
    <dbReference type="NCBI Taxonomy" id="1796652"/>
    <lineage>
        <taxon>Bacteria</taxon>
        <taxon>Pseudomonadati</taxon>
        <taxon>Pseudomonadota</taxon>
        <taxon>Betaproteobacteria</taxon>
        <taxon>Burkholderiales</taxon>
        <taxon>Sutterellaceae</taxon>
        <taxon>Turicimonas</taxon>
    </lineage>
</organism>
<keyword evidence="4" id="KW-1185">Reference proteome</keyword>
<proteinExistence type="predicted"/>
<dbReference type="InterPro" id="IPR000362">
    <property type="entry name" value="Fumarate_lyase_fam"/>
</dbReference>
<dbReference type="PRINTS" id="PR00149">
    <property type="entry name" value="FUMRATELYASE"/>
</dbReference>
<dbReference type="GO" id="GO:0006099">
    <property type="term" value="P:tricarboxylic acid cycle"/>
    <property type="evidence" value="ECO:0007669"/>
    <property type="project" value="InterPro"/>
</dbReference>
<comment type="caution">
    <text evidence="3">The sequence shown here is derived from an EMBL/GenBank/DDBJ whole genome shotgun (WGS) entry which is preliminary data.</text>
</comment>
<name>A0A227KRE0_9BURK</name>
<feature type="domain" description="Fumarate lyase N-terminal" evidence="1">
    <location>
        <begin position="9"/>
        <end position="322"/>
    </location>
</feature>
<protein>
    <submittedName>
        <fullName evidence="3">Lyase</fullName>
    </submittedName>
</protein>
<reference evidence="4" key="1">
    <citation type="submission" date="2017-05" db="EMBL/GenBank/DDBJ databases">
        <title>Improved OligoMM genomes.</title>
        <authorList>
            <person name="Garzetti D."/>
        </authorList>
    </citation>
    <scope>NUCLEOTIDE SEQUENCE [LARGE SCALE GENOMIC DNA]</scope>
    <source>
        <strain evidence="4">YL45</strain>
    </source>
</reference>
<sequence>MRLEKDSLGELEVPDEAYYGIQTVRTSNNYRVSNHTYNEYPEVIAAVAEIKKACAITNAQIGALNEEKARAICKACDEVISGKFAGHFPVNVWRSQGTGVNMNVNEVLANRANEILTGKVSYEAIHPNTHVNMCQSSNDVFPTAEAIVIFRLIEPVLKEAREIESTLLIKANEFKEVVRLGRTGLQDAVPMTWGQVFAGWLRSVSRVRKELENLRPIFQFGVMGGTAVGTGMGVLPGYPELIYPNLSKVIGFEMKQRMYEDEVVKNSGIFDGMRNTDHHSILMEVIKELVAAITRIANDLILYSSGPRAGIKEVVLSYIAEGTTGYESENTAYLCELMTDVLGEMVIAEEMAFYSSNEGQLDHGSINSGGFITVVNALKLAASSLRLFNEECLKEVQINEEVVRGYAELSTSLSTMVSSLFGYPTGVKVAKKAIETNRSCKEVAKQEKILSSEVCEEIFDVLALTDRDKTVELFRKYKSIRKID</sequence>
<accession>A0A227KRE0</accession>
<dbReference type="Proteomes" id="UP000214610">
    <property type="component" value="Unassembled WGS sequence"/>
</dbReference>
<evidence type="ECO:0000313" key="4">
    <source>
        <dbReference type="Proteomes" id="UP000214610"/>
    </source>
</evidence>
<dbReference type="EMBL" id="NHMP01000001">
    <property type="protein sequence ID" value="OXE51063.1"/>
    <property type="molecule type" value="Genomic_DNA"/>
</dbReference>
<dbReference type="Gene3D" id="1.10.275.10">
    <property type="entry name" value="Fumarase/aspartase (N-terminal domain)"/>
    <property type="match status" value="1"/>
</dbReference>
<dbReference type="PANTHER" id="PTHR42696:SF2">
    <property type="entry name" value="ASPARTATE AMMONIA-LYASE"/>
    <property type="match status" value="1"/>
</dbReference>
<dbReference type="InterPro" id="IPR024083">
    <property type="entry name" value="Fumarase/histidase_N"/>
</dbReference>
<dbReference type="Pfam" id="PF00206">
    <property type="entry name" value="Lyase_1"/>
    <property type="match status" value="1"/>
</dbReference>
<dbReference type="GO" id="GO:0006531">
    <property type="term" value="P:aspartate metabolic process"/>
    <property type="evidence" value="ECO:0007669"/>
    <property type="project" value="TreeGrafter"/>
</dbReference>
<dbReference type="InterPro" id="IPR022761">
    <property type="entry name" value="Fumarate_lyase_N"/>
</dbReference>
<dbReference type="InterPro" id="IPR008948">
    <property type="entry name" value="L-Aspartase-like"/>
</dbReference>
<evidence type="ECO:0000259" key="1">
    <source>
        <dbReference type="Pfam" id="PF00206"/>
    </source>
</evidence>
<evidence type="ECO:0000313" key="3">
    <source>
        <dbReference type="EMBL" id="OXE51063.1"/>
    </source>
</evidence>
<dbReference type="Gene3D" id="1.10.40.30">
    <property type="entry name" value="Fumarase/aspartase (C-terminal domain)"/>
    <property type="match status" value="1"/>
</dbReference>
<feature type="domain" description="Fumarase C C-terminal" evidence="2">
    <location>
        <begin position="415"/>
        <end position="465"/>
    </location>
</feature>
<dbReference type="FunFam" id="1.10.275.10:FF:000001">
    <property type="entry name" value="Fumarate hydratase, mitochondrial"/>
    <property type="match status" value="1"/>
</dbReference>
<dbReference type="RefSeq" id="WP_066591109.1">
    <property type="nucleotide sequence ID" value="NZ_CAOTBB010000005.1"/>
</dbReference>
<dbReference type="SUPFAM" id="SSF48557">
    <property type="entry name" value="L-aspartase-like"/>
    <property type="match status" value="1"/>
</dbReference>
<evidence type="ECO:0000259" key="2">
    <source>
        <dbReference type="Pfam" id="PF10415"/>
    </source>
</evidence>